<comment type="caution">
    <text evidence="2">The sequence shown here is derived from an EMBL/GenBank/DDBJ whole genome shotgun (WGS) entry which is preliminary data.</text>
</comment>
<dbReference type="SUPFAM" id="SSF51306">
    <property type="entry name" value="LexA/Signal peptidase"/>
    <property type="match status" value="1"/>
</dbReference>
<accession>A0A8S8XD47</accession>
<evidence type="ECO:0000259" key="1">
    <source>
        <dbReference type="Pfam" id="PF00717"/>
    </source>
</evidence>
<dbReference type="CDD" id="cd06529">
    <property type="entry name" value="S24_LexA-like"/>
    <property type="match status" value="1"/>
</dbReference>
<proteinExistence type="predicted"/>
<dbReference type="SUPFAM" id="SSF47413">
    <property type="entry name" value="lambda repressor-like DNA-binding domains"/>
    <property type="match status" value="1"/>
</dbReference>
<reference evidence="2" key="1">
    <citation type="submission" date="2021-02" db="EMBL/GenBank/DDBJ databases">
        <title>Genome sequence of Rhodospirillales sp. strain TMPK1 isolated from soil.</title>
        <authorList>
            <person name="Nakai R."/>
            <person name="Kusada H."/>
            <person name="Tamaki H."/>
        </authorList>
    </citation>
    <scope>NUCLEOTIDE SEQUENCE</scope>
    <source>
        <strain evidence="2">TMPK1</strain>
    </source>
</reference>
<dbReference type="Proteomes" id="UP000681075">
    <property type="component" value="Unassembled WGS sequence"/>
</dbReference>
<dbReference type="InterPro" id="IPR036286">
    <property type="entry name" value="LexA/Signal_pep-like_sf"/>
</dbReference>
<feature type="domain" description="Peptidase S24/S26A/S26B/S26C" evidence="1">
    <location>
        <begin position="123"/>
        <end position="208"/>
    </location>
</feature>
<name>A0A8S8XD47_9PROT</name>
<dbReference type="Gene3D" id="2.10.109.10">
    <property type="entry name" value="Umud Fragment, subunit A"/>
    <property type="match status" value="1"/>
</dbReference>
<keyword evidence="3" id="KW-1185">Reference proteome</keyword>
<dbReference type="InterPro" id="IPR015927">
    <property type="entry name" value="Peptidase_S24_S26A/B/C"/>
</dbReference>
<evidence type="ECO:0000313" key="2">
    <source>
        <dbReference type="EMBL" id="GIL39195.1"/>
    </source>
</evidence>
<dbReference type="Pfam" id="PF00717">
    <property type="entry name" value="Peptidase_S24"/>
    <property type="match status" value="1"/>
</dbReference>
<keyword evidence="2" id="KW-0238">DNA-binding</keyword>
<dbReference type="InterPro" id="IPR039418">
    <property type="entry name" value="LexA-like"/>
</dbReference>
<dbReference type="AlphaFoldDB" id="A0A8S8XD47"/>
<protein>
    <submittedName>
        <fullName evidence="2">DNA-binding protein</fullName>
    </submittedName>
</protein>
<organism evidence="2 3">
    <name type="scientific">Roseiterribacter gracilis</name>
    <dbReference type="NCBI Taxonomy" id="2812848"/>
    <lineage>
        <taxon>Bacteria</taxon>
        <taxon>Pseudomonadati</taxon>
        <taxon>Pseudomonadota</taxon>
        <taxon>Alphaproteobacteria</taxon>
        <taxon>Rhodospirillales</taxon>
        <taxon>Roseiterribacteraceae</taxon>
        <taxon>Roseiterribacter</taxon>
    </lineage>
</organism>
<evidence type="ECO:0000313" key="3">
    <source>
        <dbReference type="Proteomes" id="UP000681075"/>
    </source>
</evidence>
<dbReference type="InterPro" id="IPR010982">
    <property type="entry name" value="Lambda_DNA-bd_dom_sf"/>
</dbReference>
<sequence length="213" mass="22894">MPMLTHADVWRAIDRLAERHGLSTSGLARKAGLDPTTFNKSKRATADGRLRWPSTESIAKVLSATGSSLGELVGLTEGDAQTARPGRRLPLLHLGAVGTDEPFDPSGDPAGPAWDATDFPQLDDPRAFAIEISGDGQLPVYRDGDLLVVTPAATARRGDRVLLRTRAGALVLGSLTRQTATRIDITPFANGAEAQSYEREDVAWIARIRWACQ</sequence>
<dbReference type="GO" id="GO:0003677">
    <property type="term" value="F:DNA binding"/>
    <property type="evidence" value="ECO:0007669"/>
    <property type="project" value="UniProtKB-KW"/>
</dbReference>
<dbReference type="EMBL" id="BOPV01000001">
    <property type="protein sequence ID" value="GIL39195.1"/>
    <property type="molecule type" value="Genomic_DNA"/>
</dbReference>
<gene>
    <name evidence="2" type="ORF">TMPK1_14320</name>
</gene>